<keyword evidence="2" id="KW-1185">Reference proteome</keyword>
<gene>
    <name evidence="1" type="ORF">SLEP1_g15115</name>
</gene>
<dbReference type="EMBL" id="BPVZ01000019">
    <property type="protein sequence ID" value="GKV02718.1"/>
    <property type="molecule type" value="Genomic_DNA"/>
</dbReference>
<dbReference type="Proteomes" id="UP001054252">
    <property type="component" value="Unassembled WGS sequence"/>
</dbReference>
<proteinExistence type="predicted"/>
<protein>
    <submittedName>
        <fullName evidence="1">Uncharacterized protein</fullName>
    </submittedName>
</protein>
<sequence>MMKSIEKGMVKMIKGMVKINGDMMMLEDEGETRMPCSSSPPTLCSRRTHPVIATHFRPKIRQSLGISPYFLVLEHLSKPRNSPSLLEISNLRCLLAFVRWLLLVWV</sequence>
<organism evidence="1 2">
    <name type="scientific">Rubroshorea leprosula</name>
    <dbReference type="NCBI Taxonomy" id="152421"/>
    <lineage>
        <taxon>Eukaryota</taxon>
        <taxon>Viridiplantae</taxon>
        <taxon>Streptophyta</taxon>
        <taxon>Embryophyta</taxon>
        <taxon>Tracheophyta</taxon>
        <taxon>Spermatophyta</taxon>
        <taxon>Magnoliopsida</taxon>
        <taxon>eudicotyledons</taxon>
        <taxon>Gunneridae</taxon>
        <taxon>Pentapetalae</taxon>
        <taxon>rosids</taxon>
        <taxon>malvids</taxon>
        <taxon>Malvales</taxon>
        <taxon>Dipterocarpaceae</taxon>
        <taxon>Rubroshorea</taxon>
    </lineage>
</organism>
<dbReference type="AlphaFoldDB" id="A0AAV5IU63"/>
<evidence type="ECO:0000313" key="1">
    <source>
        <dbReference type="EMBL" id="GKV02718.1"/>
    </source>
</evidence>
<name>A0AAV5IU63_9ROSI</name>
<evidence type="ECO:0000313" key="2">
    <source>
        <dbReference type="Proteomes" id="UP001054252"/>
    </source>
</evidence>
<comment type="caution">
    <text evidence="1">The sequence shown here is derived from an EMBL/GenBank/DDBJ whole genome shotgun (WGS) entry which is preliminary data.</text>
</comment>
<accession>A0AAV5IU63</accession>
<reference evidence="1 2" key="1">
    <citation type="journal article" date="2021" name="Commun. Biol.">
        <title>The genome of Shorea leprosula (Dipterocarpaceae) highlights the ecological relevance of drought in aseasonal tropical rainforests.</title>
        <authorList>
            <person name="Ng K.K.S."/>
            <person name="Kobayashi M.J."/>
            <person name="Fawcett J.A."/>
            <person name="Hatakeyama M."/>
            <person name="Paape T."/>
            <person name="Ng C.H."/>
            <person name="Ang C.C."/>
            <person name="Tnah L.H."/>
            <person name="Lee C.T."/>
            <person name="Nishiyama T."/>
            <person name="Sese J."/>
            <person name="O'Brien M.J."/>
            <person name="Copetti D."/>
            <person name="Mohd Noor M.I."/>
            <person name="Ong R.C."/>
            <person name="Putra M."/>
            <person name="Sireger I.Z."/>
            <person name="Indrioko S."/>
            <person name="Kosugi Y."/>
            <person name="Izuno A."/>
            <person name="Isagi Y."/>
            <person name="Lee S.L."/>
            <person name="Shimizu K.K."/>
        </authorList>
    </citation>
    <scope>NUCLEOTIDE SEQUENCE [LARGE SCALE GENOMIC DNA]</scope>
    <source>
        <strain evidence="1">214</strain>
    </source>
</reference>